<dbReference type="AlphaFoldDB" id="A0A1L7CYU3"/>
<dbReference type="GO" id="GO:0030170">
    <property type="term" value="F:pyridoxal phosphate binding"/>
    <property type="evidence" value="ECO:0007669"/>
    <property type="project" value="InterPro"/>
</dbReference>
<evidence type="ECO:0000256" key="3">
    <source>
        <dbReference type="ARBA" id="ARBA00010008"/>
    </source>
</evidence>
<name>A0A1L7CYU3_9CORY</name>
<dbReference type="InterPro" id="IPR050087">
    <property type="entry name" value="AON_synthase_class-II"/>
</dbReference>
<evidence type="ECO:0000256" key="10">
    <source>
        <dbReference type="ARBA" id="ARBA00032610"/>
    </source>
</evidence>
<evidence type="ECO:0000256" key="12">
    <source>
        <dbReference type="ARBA" id="ARBA00047715"/>
    </source>
</evidence>
<dbReference type="KEGG" id="csph:CSPHI_07510"/>
<dbReference type="SUPFAM" id="SSF53383">
    <property type="entry name" value="PLP-dependent transferases"/>
    <property type="match status" value="1"/>
</dbReference>
<dbReference type="InterPro" id="IPR015422">
    <property type="entry name" value="PyrdxlP-dep_Trfase_small"/>
</dbReference>
<sequence length="384" mass="38200">MPAQPAAGHKSVLAELDRIAERRRAAGLHRELRPRPPAGAGQPPLDLASNDYLGLHDDPRVTAAAARALRDYGLGATGSRLVTGATELHDELERELAGFLGLGSATVLSSGYLANLAAVTALAGRGDLIVSDAGCHASLIDACRLSRARVAVTPAGDPSAVAAALAGRAEARAMVLVDAVQSADGAVADIAGLHRVCREHAALLIVDEAHALGVVGPGGRGAVAAAGLAGAPDLVVTLTLSKSLGAQGGAVAGPANLRDHILNHARAAIFDTALAPPAAAGALAALRILAAEPGLPGQALANARAIAAAWGVPATGSAVVPVVLGDPVRAVAARDNLAARGVHVGVFRPPSVPAGGSRLRFTARANLGEADLDRAAPAPGDLPD</sequence>
<evidence type="ECO:0000256" key="6">
    <source>
        <dbReference type="ARBA" id="ARBA00022679"/>
    </source>
</evidence>
<gene>
    <name evidence="16" type="ORF">CSPHI_07510</name>
</gene>
<evidence type="ECO:0000256" key="8">
    <source>
        <dbReference type="ARBA" id="ARBA00022898"/>
    </source>
</evidence>
<keyword evidence="8 13" id="KW-0663">Pyridoxal phosphate</keyword>
<dbReference type="GO" id="GO:0009102">
    <property type="term" value="P:biotin biosynthetic process"/>
    <property type="evidence" value="ECO:0007669"/>
    <property type="project" value="UniProtKB-KW"/>
</dbReference>
<comment type="similarity">
    <text evidence="3">Belongs to the class-II pyridoxal-phosphate-dependent aminotransferase family. BioF subfamily.</text>
</comment>
<evidence type="ECO:0000256" key="9">
    <source>
        <dbReference type="ARBA" id="ARBA00023315"/>
    </source>
</evidence>
<proteinExistence type="inferred from homology"/>
<feature type="domain" description="Aminotransferase class I/classII large" evidence="15">
    <location>
        <begin position="45"/>
        <end position="376"/>
    </location>
</feature>
<dbReference type="Gene3D" id="3.90.1150.10">
    <property type="entry name" value="Aspartate Aminotransferase, domain 1"/>
    <property type="match status" value="1"/>
</dbReference>
<comment type="cofactor">
    <cofactor evidence="1 13">
        <name>pyridoxal 5'-phosphate</name>
        <dbReference type="ChEBI" id="CHEBI:597326"/>
    </cofactor>
</comment>
<dbReference type="PANTHER" id="PTHR13693">
    <property type="entry name" value="CLASS II AMINOTRANSFERASE/8-AMINO-7-OXONONANOATE SYNTHASE"/>
    <property type="match status" value="1"/>
</dbReference>
<comment type="pathway">
    <text evidence="2">Cofactor biosynthesis; biotin biosynthesis.</text>
</comment>
<dbReference type="EC" id="2.3.1.47" evidence="5"/>
<evidence type="ECO:0000256" key="11">
    <source>
        <dbReference type="ARBA" id="ARBA00033381"/>
    </source>
</evidence>
<protein>
    <recommendedName>
        <fullName evidence="5">8-amino-7-oxononanoate synthase</fullName>
        <ecNumber evidence="5">2.3.1.47</ecNumber>
    </recommendedName>
    <alternativeName>
        <fullName evidence="10">7-keto-8-amino-pelargonic acid synthase</fullName>
    </alternativeName>
    <alternativeName>
        <fullName evidence="11">8-amino-7-ketopelargonate synthase</fullName>
    </alternativeName>
</protein>
<dbReference type="Gene3D" id="3.40.640.10">
    <property type="entry name" value="Type I PLP-dependent aspartate aminotransferase-like (Major domain)"/>
    <property type="match status" value="1"/>
</dbReference>
<organism evidence="16 17">
    <name type="scientific">Corynebacterium sphenisci DSM 44792</name>
    <dbReference type="NCBI Taxonomy" id="1437874"/>
    <lineage>
        <taxon>Bacteria</taxon>
        <taxon>Bacillati</taxon>
        <taxon>Actinomycetota</taxon>
        <taxon>Actinomycetes</taxon>
        <taxon>Mycobacteriales</taxon>
        <taxon>Corynebacteriaceae</taxon>
        <taxon>Corynebacterium</taxon>
    </lineage>
</organism>
<keyword evidence="17" id="KW-1185">Reference proteome</keyword>
<evidence type="ECO:0000313" key="17">
    <source>
        <dbReference type="Proteomes" id="UP000185469"/>
    </source>
</evidence>
<dbReference type="OrthoDB" id="9807157at2"/>
<dbReference type="Pfam" id="PF00155">
    <property type="entry name" value="Aminotran_1_2"/>
    <property type="match status" value="1"/>
</dbReference>
<evidence type="ECO:0000256" key="4">
    <source>
        <dbReference type="ARBA" id="ARBA00011738"/>
    </source>
</evidence>
<comment type="catalytic activity">
    <reaction evidence="12">
        <text>6-carboxyhexanoyl-[ACP] + L-alanine + H(+) = (8S)-8-amino-7-oxononanoate + holo-[ACP] + CO2</text>
        <dbReference type="Rhea" id="RHEA:42288"/>
        <dbReference type="Rhea" id="RHEA-COMP:9685"/>
        <dbReference type="Rhea" id="RHEA-COMP:9955"/>
        <dbReference type="ChEBI" id="CHEBI:15378"/>
        <dbReference type="ChEBI" id="CHEBI:16526"/>
        <dbReference type="ChEBI" id="CHEBI:57972"/>
        <dbReference type="ChEBI" id="CHEBI:64479"/>
        <dbReference type="ChEBI" id="CHEBI:78846"/>
        <dbReference type="ChEBI" id="CHEBI:149468"/>
        <dbReference type="EC" id="2.3.1.47"/>
    </reaction>
</comment>
<dbReference type="InterPro" id="IPR015421">
    <property type="entry name" value="PyrdxlP-dep_Trfase_major"/>
</dbReference>
<evidence type="ECO:0000256" key="5">
    <source>
        <dbReference type="ARBA" id="ARBA00013187"/>
    </source>
</evidence>
<evidence type="ECO:0000256" key="14">
    <source>
        <dbReference type="SAM" id="MobiDB-lite"/>
    </source>
</evidence>
<dbReference type="PANTHER" id="PTHR13693:SF100">
    <property type="entry name" value="8-AMINO-7-OXONONANOATE SYNTHASE"/>
    <property type="match status" value="1"/>
</dbReference>
<evidence type="ECO:0000259" key="15">
    <source>
        <dbReference type="Pfam" id="PF00155"/>
    </source>
</evidence>
<dbReference type="PROSITE" id="PS00599">
    <property type="entry name" value="AA_TRANSFER_CLASS_2"/>
    <property type="match status" value="1"/>
</dbReference>
<dbReference type="InterPro" id="IPR015424">
    <property type="entry name" value="PyrdxlP-dep_Trfase"/>
</dbReference>
<dbReference type="GO" id="GO:0008710">
    <property type="term" value="F:8-amino-7-oxononanoate synthase activity"/>
    <property type="evidence" value="ECO:0007669"/>
    <property type="project" value="UniProtKB-EC"/>
</dbReference>
<evidence type="ECO:0000256" key="13">
    <source>
        <dbReference type="RuleBase" id="RU003693"/>
    </source>
</evidence>
<keyword evidence="7" id="KW-0093">Biotin biosynthesis</keyword>
<keyword evidence="9" id="KW-0012">Acyltransferase</keyword>
<dbReference type="Proteomes" id="UP000185469">
    <property type="component" value="Chromosome"/>
</dbReference>
<evidence type="ECO:0000256" key="1">
    <source>
        <dbReference type="ARBA" id="ARBA00001933"/>
    </source>
</evidence>
<evidence type="ECO:0000256" key="7">
    <source>
        <dbReference type="ARBA" id="ARBA00022756"/>
    </source>
</evidence>
<accession>A0A1L7CYU3</accession>
<dbReference type="InterPro" id="IPR001917">
    <property type="entry name" value="Aminotrans_II_pyridoxalP_BS"/>
</dbReference>
<dbReference type="EMBL" id="CP009248">
    <property type="protein sequence ID" value="APT90911.1"/>
    <property type="molecule type" value="Genomic_DNA"/>
</dbReference>
<reference evidence="16 17" key="1">
    <citation type="submission" date="2014-08" db="EMBL/GenBank/DDBJ databases">
        <title>Complete genome sequence of Corynebacterium sphenisci CECT 5990(T) (=DSM 44792(T)), isolated from healthy wild penguins.</title>
        <authorList>
            <person name="Ruckert C."/>
            <person name="Albersmeier A."/>
            <person name="Winkler A."/>
            <person name="Kalinowski J."/>
        </authorList>
    </citation>
    <scope>NUCLEOTIDE SEQUENCE [LARGE SCALE GENOMIC DNA]</scope>
    <source>
        <strain evidence="16 17">DSM 44792</strain>
    </source>
</reference>
<dbReference type="RefSeq" id="WP_075692166.1">
    <property type="nucleotide sequence ID" value="NZ_CP009248.1"/>
</dbReference>
<dbReference type="STRING" id="1437874.CSPHI_07510"/>
<feature type="region of interest" description="Disordered" evidence="14">
    <location>
        <begin position="28"/>
        <end position="49"/>
    </location>
</feature>
<evidence type="ECO:0000256" key="2">
    <source>
        <dbReference type="ARBA" id="ARBA00004746"/>
    </source>
</evidence>
<dbReference type="InterPro" id="IPR004839">
    <property type="entry name" value="Aminotransferase_I/II_large"/>
</dbReference>
<comment type="subunit">
    <text evidence="4">Homodimer.</text>
</comment>
<evidence type="ECO:0000313" key="16">
    <source>
        <dbReference type="EMBL" id="APT90911.1"/>
    </source>
</evidence>
<keyword evidence="6" id="KW-0808">Transferase</keyword>